<proteinExistence type="predicted"/>
<name>A0A485LXR6_9ZZZZ</name>
<evidence type="ECO:0000256" key="1">
    <source>
        <dbReference type="SAM" id="MobiDB-lite"/>
    </source>
</evidence>
<dbReference type="AlphaFoldDB" id="A0A485LXR6"/>
<accession>A0A485LXR6</accession>
<sequence length="63" mass="6802">MIPLGKRPIRHFIGCITGDRKNLCDRRRCRSGRASHPHEAGGGLPDATTPAVHRDGSGSRKNG</sequence>
<evidence type="ECO:0000313" key="2">
    <source>
        <dbReference type="EMBL" id="VFU13061.1"/>
    </source>
</evidence>
<dbReference type="EMBL" id="CAADRM010000065">
    <property type="protein sequence ID" value="VFU13061.1"/>
    <property type="molecule type" value="Genomic_DNA"/>
</dbReference>
<organism evidence="2">
    <name type="scientific">anaerobic digester metagenome</name>
    <dbReference type="NCBI Taxonomy" id="1263854"/>
    <lineage>
        <taxon>unclassified sequences</taxon>
        <taxon>metagenomes</taxon>
        <taxon>ecological metagenomes</taxon>
    </lineage>
</organism>
<feature type="region of interest" description="Disordered" evidence="1">
    <location>
        <begin position="29"/>
        <end position="63"/>
    </location>
</feature>
<gene>
    <name evidence="2" type="ORF">SCFA_1570003</name>
</gene>
<protein>
    <submittedName>
        <fullName evidence="2">Uncharacterized protein</fullName>
    </submittedName>
</protein>
<feature type="compositionally biased region" description="Basic and acidic residues" evidence="1">
    <location>
        <begin position="52"/>
        <end position="63"/>
    </location>
</feature>
<reference evidence="2" key="1">
    <citation type="submission" date="2019-03" db="EMBL/GenBank/DDBJ databases">
        <authorList>
            <person name="Hao L."/>
        </authorList>
    </citation>
    <scope>NUCLEOTIDE SEQUENCE</scope>
</reference>